<feature type="region of interest" description="Disordered" evidence="8">
    <location>
        <begin position="209"/>
        <end position="228"/>
    </location>
</feature>
<comment type="similarity">
    <text evidence="2 7">Belongs to the peptidase M14 family.</text>
</comment>
<evidence type="ECO:0000256" key="2">
    <source>
        <dbReference type="ARBA" id="ARBA00005988"/>
    </source>
</evidence>
<gene>
    <name evidence="11" type="ORF">HNR10_005630</name>
</gene>
<keyword evidence="5" id="KW-0862">Zinc</keyword>
<evidence type="ECO:0000259" key="10">
    <source>
        <dbReference type="PROSITE" id="PS52035"/>
    </source>
</evidence>
<dbReference type="GO" id="GO:0004181">
    <property type="term" value="F:metallocarboxypeptidase activity"/>
    <property type="evidence" value="ECO:0007669"/>
    <property type="project" value="InterPro"/>
</dbReference>
<evidence type="ECO:0000256" key="7">
    <source>
        <dbReference type="PROSITE-ProRule" id="PRU01379"/>
    </source>
</evidence>
<proteinExistence type="inferred from homology"/>
<feature type="signal peptide" evidence="9">
    <location>
        <begin position="1"/>
        <end position="38"/>
    </location>
</feature>
<evidence type="ECO:0000256" key="6">
    <source>
        <dbReference type="ARBA" id="ARBA00023049"/>
    </source>
</evidence>
<reference evidence="11 12" key="1">
    <citation type="submission" date="2020-07" db="EMBL/GenBank/DDBJ databases">
        <title>Sequencing the genomes of 1000 actinobacteria strains.</title>
        <authorList>
            <person name="Klenk H.-P."/>
        </authorList>
    </citation>
    <scope>NUCLEOTIDE SEQUENCE [LARGE SCALE GENOMIC DNA]</scope>
    <source>
        <strain evidence="11 12">DSM 44442</strain>
    </source>
</reference>
<keyword evidence="4" id="KW-0378">Hydrolase</keyword>
<keyword evidence="12" id="KW-1185">Reference proteome</keyword>
<evidence type="ECO:0000256" key="9">
    <source>
        <dbReference type="SAM" id="SignalP"/>
    </source>
</evidence>
<protein>
    <recommendedName>
        <fullName evidence="10">Peptidase M14 domain-containing protein</fullName>
    </recommendedName>
</protein>
<organism evidence="11 12">
    <name type="scientific">Nocardiopsis aegyptia</name>
    <dbReference type="NCBI Taxonomy" id="220378"/>
    <lineage>
        <taxon>Bacteria</taxon>
        <taxon>Bacillati</taxon>
        <taxon>Actinomycetota</taxon>
        <taxon>Actinomycetes</taxon>
        <taxon>Streptosporangiales</taxon>
        <taxon>Nocardiopsidaceae</taxon>
        <taxon>Nocardiopsis</taxon>
    </lineage>
</organism>
<dbReference type="Proteomes" id="UP000572051">
    <property type="component" value="Unassembled WGS sequence"/>
</dbReference>
<name>A0A7Z0ET76_9ACTN</name>
<dbReference type="SUPFAM" id="SSF53187">
    <property type="entry name" value="Zn-dependent exopeptidases"/>
    <property type="match status" value="1"/>
</dbReference>
<dbReference type="EMBL" id="JACCFS010000001">
    <property type="protein sequence ID" value="NYJ37749.1"/>
    <property type="molecule type" value="Genomic_DNA"/>
</dbReference>
<dbReference type="GO" id="GO:0008270">
    <property type="term" value="F:zinc ion binding"/>
    <property type="evidence" value="ECO:0007669"/>
    <property type="project" value="InterPro"/>
</dbReference>
<dbReference type="SMART" id="SM00631">
    <property type="entry name" value="Zn_pept"/>
    <property type="match status" value="1"/>
</dbReference>
<feature type="domain" description="Peptidase M14" evidence="10">
    <location>
        <begin position="61"/>
        <end position="411"/>
    </location>
</feature>
<evidence type="ECO:0000313" key="12">
    <source>
        <dbReference type="Proteomes" id="UP000572051"/>
    </source>
</evidence>
<keyword evidence="3" id="KW-0645">Protease</keyword>
<dbReference type="Pfam" id="PF00246">
    <property type="entry name" value="Peptidase_M14"/>
    <property type="match status" value="1"/>
</dbReference>
<dbReference type="PANTHER" id="PTHR11705">
    <property type="entry name" value="PROTEASE FAMILY M14 CARBOXYPEPTIDASE A,B"/>
    <property type="match status" value="1"/>
</dbReference>
<dbReference type="AlphaFoldDB" id="A0A7Z0ET76"/>
<accession>A0A7Z0ET76</accession>
<comment type="cofactor">
    <cofactor evidence="1">
        <name>Zn(2+)</name>
        <dbReference type="ChEBI" id="CHEBI:29105"/>
    </cofactor>
</comment>
<dbReference type="PROSITE" id="PS52035">
    <property type="entry name" value="PEPTIDASE_M14"/>
    <property type="match status" value="1"/>
</dbReference>
<comment type="caution">
    <text evidence="7">Lacks conserved residue(s) required for the propagation of feature annotation.</text>
</comment>
<dbReference type="Gene3D" id="3.40.630.10">
    <property type="entry name" value="Zn peptidases"/>
    <property type="match status" value="1"/>
</dbReference>
<sequence length="411" mass="45234">MTPDHPSRPGHCDRPRHRAPLAALLVGTVLGTSMIALASPASAQPGEANCGTNTGDTGGPSWTDHAELDRELHALERRRGDVLEVESIGGSHQGRDIWSARVGTGPQTLLVTSEIHGNEKTGTEALLKLLDTMSANTPQARRLRDQVTVVAVPKMNPDAGELDRRGNDRTWDDVVADFPQLEGAEPAWNYYDRPIQGDDYGARPGFDVNRDFNPDLSYTPDPDDLPGRSDQPGWFLHPESQAVRDLYVDLTEERGEVDVYIDLHHQGPCYQDDQNGDWVNLSISADFVPDPNTPEGEKYAEYANRYDFDLSRQVNLAVYDELNSYGNSGFDNITLYQQNLDLPGTALGSFALNGSGTMLFEVRGQTQSWGARQRGRLITTVERGLEAVVEGLADGTLDDTDPERYHSIPGH</sequence>
<evidence type="ECO:0000256" key="8">
    <source>
        <dbReference type="SAM" id="MobiDB-lite"/>
    </source>
</evidence>
<evidence type="ECO:0000256" key="5">
    <source>
        <dbReference type="ARBA" id="ARBA00022833"/>
    </source>
</evidence>
<comment type="caution">
    <text evidence="11">The sequence shown here is derived from an EMBL/GenBank/DDBJ whole genome shotgun (WGS) entry which is preliminary data.</text>
</comment>
<dbReference type="GO" id="GO:0005615">
    <property type="term" value="C:extracellular space"/>
    <property type="evidence" value="ECO:0007669"/>
    <property type="project" value="TreeGrafter"/>
</dbReference>
<dbReference type="RefSeq" id="WP_246406442.1">
    <property type="nucleotide sequence ID" value="NZ_JACCFS010000001.1"/>
</dbReference>
<dbReference type="PANTHER" id="PTHR11705:SF143">
    <property type="entry name" value="SLL0236 PROTEIN"/>
    <property type="match status" value="1"/>
</dbReference>
<dbReference type="GO" id="GO:0006508">
    <property type="term" value="P:proteolysis"/>
    <property type="evidence" value="ECO:0007669"/>
    <property type="project" value="UniProtKB-KW"/>
</dbReference>
<evidence type="ECO:0000256" key="3">
    <source>
        <dbReference type="ARBA" id="ARBA00022670"/>
    </source>
</evidence>
<dbReference type="InterPro" id="IPR000834">
    <property type="entry name" value="Peptidase_M14"/>
</dbReference>
<keyword evidence="6" id="KW-0482">Metalloprotease</keyword>
<keyword evidence="9" id="KW-0732">Signal</keyword>
<evidence type="ECO:0000313" key="11">
    <source>
        <dbReference type="EMBL" id="NYJ37749.1"/>
    </source>
</evidence>
<feature type="chain" id="PRO_5039248202" description="Peptidase M14 domain-containing protein" evidence="9">
    <location>
        <begin position="39"/>
        <end position="411"/>
    </location>
</feature>
<evidence type="ECO:0000256" key="1">
    <source>
        <dbReference type="ARBA" id="ARBA00001947"/>
    </source>
</evidence>
<evidence type="ECO:0000256" key="4">
    <source>
        <dbReference type="ARBA" id="ARBA00022801"/>
    </source>
</evidence>